<gene>
    <name evidence="9" type="ORF">GGR43_003606</name>
</gene>
<evidence type="ECO:0000256" key="2">
    <source>
        <dbReference type="ARBA" id="ARBA00022448"/>
    </source>
</evidence>
<evidence type="ECO:0000259" key="7">
    <source>
        <dbReference type="Pfam" id="PF25973"/>
    </source>
</evidence>
<keyword evidence="2" id="KW-0813">Transport</keyword>
<evidence type="ECO:0000256" key="3">
    <source>
        <dbReference type="SAM" id="Coils"/>
    </source>
</evidence>
<dbReference type="InterPro" id="IPR006143">
    <property type="entry name" value="RND_pump_MFP"/>
</dbReference>
<dbReference type="NCBIfam" id="TIGR01730">
    <property type="entry name" value="RND_mfp"/>
    <property type="match status" value="1"/>
</dbReference>
<dbReference type="Proteomes" id="UP000571950">
    <property type="component" value="Unassembled WGS sequence"/>
</dbReference>
<proteinExistence type="inferred from homology"/>
<dbReference type="Gene3D" id="2.40.420.20">
    <property type="match status" value="1"/>
</dbReference>
<dbReference type="PANTHER" id="PTHR30097:SF4">
    <property type="entry name" value="SLR6042 PROTEIN"/>
    <property type="match status" value="1"/>
</dbReference>
<dbReference type="Pfam" id="PF25893">
    <property type="entry name" value="HH_CzcB"/>
    <property type="match status" value="1"/>
</dbReference>
<dbReference type="PROSITE" id="PS51257">
    <property type="entry name" value="PROKAR_LIPOPROTEIN"/>
    <property type="match status" value="1"/>
</dbReference>
<accession>A0A7W6FRN6</accession>
<feature type="domain" description="CzcB-like barrel-sandwich hybrid" evidence="7">
    <location>
        <begin position="92"/>
        <end position="231"/>
    </location>
</feature>
<dbReference type="Pfam" id="PF25973">
    <property type="entry name" value="BSH_CzcB"/>
    <property type="match status" value="1"/>
</dbReference>
<feature type="domain" description="CzcB-like alpha-helical hairpin" evidence="6">
    <location>
        <begin position="130"/>
        <end position="188"/>
    </location>
</feature>
<dbReference type="GO" id="GO:0016020">
    <property type="term" value="C:membrane"/>
    <property type="evidence" value="ECO:0007669"/>
    <property type="project" value="InterPro"/>
</dbReference>
<organism evidence="9 10">
    <name type="scientific">Sphingobium jiangsuense</name>
    <dbReference type="NCBI Taxonomy" id="870476"/>
    <lineage>
        <taxon>Bacteria</taxon>
        <taxon>Pseudomonadati</taxon>
        <taxon>Pseudomonadota</taxon>
        <taxon>Alphaproteobacteria</taxon>
        <taxon>Sphingomonadales</taxon>
        <taxon>Sphingomonadaceae</taxon>
        <taxon>Sphingobium</taxon>
    </lineage>
</organism>
<evidence type="ECO:0000256" key="1">
    <source>
        <dbReference type="ARBA" id="ARBA00009477"/>
    </source>
</evidence>
<keyword evidence="10" id="KW-1185">Reference proteome</keyword>
<evidence type="ECO:0000256" key="5">
    <source>
        <dbReference type="SAM" id="SignalP"/>
    </source>
</evidence>
<dbReference type="InterPro" id="IPR058648">
    <property type="entry name" value="HH_CzcB-like"/>
</dbReference>
<reference evidence="9 10" key="1">
    <citation type="submission" date="2020-08" db="EMBL/GenBank/DDBJ databases">
        <title>Genomic Encyclopedia of Type Strains, Phase IV (KMG-IV): sequencing the most valuable type-strain genomes for metagenomic binning, comparative biology and taxonomic classification.</title>
        <authorList>
            <person name="Goeker M."/>
        </authorList>
    </citation>
    <scope>NUCLEOTIDE SEQUENCE [LARGE SCALE GENOMIC DNA]</scope>
    <source>
        <strain evidence="9 10">DSM 26189</strain>
    </source>
</reference>
<dbReference type="GO" id="GO:0046914">
    <property type="term" value="F:transition metal ion binding"/>
    <property type="evidence" value="ECO:0007669"/>
    <property type="project" value="TreeGrafter"/>
</dbReference>
<dbReference type="GO" id="GO:0015679">
    <property type="term" value="P:plasma membrane copper ion transport"/>
    <property type="evidence" value="ECO:0007669"/>
    <property type="project" value="TreeGrafter"/>
</dbReference>
<keyword evidence="5" id="KW-0732">Signal</keyword>
<feature type="region of interest" description="Disordered" evidence="4">
    <location>
        <begin position="28"/>
        <end position="49"/>
    </location>
</feature>
<dbReference type="GO" id="GO:0030288">
    <property type="term" value="C:outer membrane-bounded periplasmic space"/>
    <property type="evidence" value="ECO:0007669"/>
    <property type="project" value="TreeGrafter"/>
</dbReference>
<feature type="domain" description="CzcB-like C-terminal circularly permuted SH3-like" evidence="8">
    <location>
        <begin position="317"/>
        <end position="377"/>
    </location>
</feature>
<feature type="signal peptide" evidence="5">
    <location>
        <begin position="1"/>
        <end position="20"/>
    </location>
</feature>
<name>A0A7W6FRN6_9SPHN</name>
<dbReference type="InterPro" id="IPR051909">
    <property type="entry name" value="MFP_Cation_Efflux"/>
</dbReference>
<dbReference type="AlphaFoldDB" id="A0A7W6FRN6"/>
<protein>
    <submittedName>
        <fullName evidence="9">Cobalt-zinc-cadmium efflux system membrane fusion protein</fullName>
    </submittedName>
</protein>
<evidence type="ECO:0000259" key="8">
    <source>
        <dbReference type="Pfam" id="PF25975"/>
    </source>
</evidence>
<dbReference type="GO" id="GO:0060003">
    <property type="term" value="P:copper ion export"/>
    <property type="evidence" value="ECO:0007669"/>
    <property type="project" value="TreeGrafter"/>
</dbReference>
<feature type="coiled-coil region" evidence="3">
    <location>
        <begin position="120"/>
        <end position="154"/>
    </location>
</feature>
<dbReference type="PANTHER" id="PTHR30097">
    <property type="entry name" value="CATION EFFLUX SYSTEM PROTEIN CUSB"/>
    <property type="match status" value="1"/>
</dbReference>
<evidence type="ECO:0000259" key="6">
    <source>
        <dbReference type="Pfam" id="PF25893"/>
    </source>
</evidence>
<dbReference type="Pfam" id="PF25975">
    <property type="entry name" value="CzcB_C"/>
    <property type="match status" value="1"/>
</dbReference>
<dbReference type="InterPro" id="IPR058649">
    <property type="entry name" value="CzcB_C"/>
</dbReference>
<evidence type="ECO:0000313" key="10">
    <source>
        <dbReference type="Proteomes" id="UP000571950"/>
    </source>
</evidence>
<dbReference type="SUPFAM" id="SSF111369">
    <property type="entry name" value="HlyD-like secretion proteins"/>
    <property type="match status" value="1"/>
</dbReference>
<dbReference type="Gene3D" id="1.10.287.470">
    <property type="entry name" value="Helix hairpin bin"/>
    <property type="match status" value="1"/>
</dbReference>
<keyword evidence="3" id="KW-0175">Coiled coil</keyword>
<evidence type="ECO:0000256" key="4">
    <source>
        <dbReference type="SAM" id="MobiDB-lite"/>
    </source>
</evidence>
<sequence length="390" mass="39886">MKTRFAAVLPLTLAAALAVAGCSGGDPAPENADAGNTAQAGKEGGHAEEEGEIELTPQQIRAAGIELVRAVRSGGGALTLPATIEGDPQGMQVVSAAIGGRVVSLTRNLGQSVGRGQTLAVIESREAASLNAEIEAARARLGLAESNLRREQRLFNERVSPEQDLIAARTAATEARIALRLAQQQVAAAGGQGGALNRVSIASPLSGQVVARSVTLGQTVAADAELFRVADLSRVAVTLALSPADAGRVRPGSDIEVVAGERRSVARVDFVSPILDEATRLATVIAVIDNRLGQWRVGEPVTASIRLAGGDAGAGSVLVPQSAVQTVEGRQMVFVRTEHGFRATPVTLGAPSGDNVAVTSGLRGDEQLAGANSFTLKAELGKGEAEHGGH</sequence>
<feature type="chain" id="PRO_5031021131" evidence="5">
    <location>
        <begin position="21"/>
        <end position="390"/>
    </location>
</feature>
<dbReference type="InterPro" id="IPR058647">
    <property type="entry name" value="BSH_CzcB-like"/>
</dbReference>
<comment type="caution">
    <text evidence="9">The sequence shown here is derived from an EMBL/GenBank/DDBJ whole genome shotgun (WGS) entry which is preliminary data.</text>
</comment>
<dbReference type="Gene3D" id="2.40.30.170">
    <property type="match status" value="1"/>
</dbReference>
<dbReference type="EMBL" id="JACIDT010000016">
    <property type="protein sequence ID" value="MBB3927867.1"/>
    <property type="molecule type" value="Genomic_DNA"/>
</dbReference>
<evidence type="ECO:0000313" key="9">
    <source>
        <dbReference type="EMBL" id="MBB3927867.1"/>
    </source>
</evidence>
<dbReference type="GO" id="GO:0022857">
    <property type="term" value="F:transmembrane transporter activity"/>
    <property type="evidence" value="ECO:0007669"/>
    <property type="project" value="InterPro"/>
</dbReference>
<dbReference type="Gene3D" id="2.40.50.100">
    <property type="match status" value="1"/>
</dbReference>
<dbReference type="RefSeq" id="WP_053555764.1">
    <property type="nucleotide sequence ID" value="NZ_BSPS01000005.1"/>
</dbReference>
<comment type="similarity">
    <text evidence="1">Belongs to the membrane fusion protein (MFP) (TC 8.A.1) family.</text>
</comment>